<evidence type="ECO:0000256" key="3">
    <source>
        <dbReference type="ARBA" id="ARBA00023015"/>
    </source>
</evidence>
<evidence type="ECO:0000256" key="2">
    <source>
        <dbReference type="ARBA" id="ARBA00023012"/>
    </source>
</evidence>
<dbReference type="PANTHER" id="PTHR48111">
    <property type="entry name" value="REGULATOR OF RPOS"/>
    <property type="match status" value="1"/>
</dbReference>
<dbReference type="InterPro" id="IPR016032">
    <property type="entry name" value="Sig_transdc_resp-reg_C-effctor"/>
</dbReference>
<dbReference type="InterPro" id="IPR001867">
    <property type="entry name" value="OmpR/PhoB-type_DNA-bd"/>
</dbReference>
<keyword evidence="2" id="KW-0902">Two-component regulatory system</keyword>
<evidence type="ECO:0000256" key="5">
    <source>
        <dbReference type="ARBA" id="ARBA00023163"/>
    </source>
</evidence>
<dbReference type="CDD" id="cd00383">
    <property type="entry name" value="trans_reg_C"/>
    <property type="match status" value="1"/>
</dbReference>
<organism evidence="10 11">
    <name type="scientific">Spirosoma telluris</name>
    <dbReference type="NCBI Taxonomy" id="2183553"/>
    <lineage>
        <taxon>Bacteria</taxon>
        <taxon>Pseudomonadati</taxon>
        <taxon>Bacteroidota</taxon>
        <taxon>Cytophagia</taxon>
        <taxon>Cytophagales</taxon>
        <taxon>Cytophagaceae</taxon>
        <taxon>Spirosoma</taxon>
    </lineage>
</organism>
<dbReference type="Proteomes" id="UP000249016">
    <property type="component" value="Unassembled WGS sequence"/>
</dbReference>
<evidence type="ECO:0000256" key="1">
    <source>
        <dbReference type="ARBA" id="ARBA00022553"/>
    </source>
</evidence>
<feature type="modified residue" description="4-aspartylphosphate" evidence="6">
    <location>
        <position position="51"/>
    </location>
</feature>
<dbReference type="GO" id="GO:0000976">
    <property type="term" value="F:transcription cis-regulatory region binding"/>
    <property type="evidence" value="ECO:0007669"/>
    <property type="project" value="TreeGrafter"/>
</dbReference>
<evidence type="ECO:0000313" key="11">
    <source>
        <dbReference type="Proteomes" id="UP000249016"/>
    </source>
</evidence>
<sequence>MKILLIQNDYTSLDFLNRILVERKYILKATTDGSTGLAMALHGRFDLILLDTQLPRLDGFALIQRLRQENDSTPILLLSGQDDPADKARGLYAGADDYVVKPCDPGELLARIYALHRRRTGGFNSPIILSVDNLELNVAEKAAYRANKRISLTAREFQLLTFLVENAGRLVTKAQILEKVWDGSTASNTNKVEVYINFLRKKIDHGFDHKLIHTTMGLGYFLKSGL</sequence>
<keyword evidence="11" id="KW-1185">Reference proteome</keyword>
<dbReference type="InterPro" id="IPR039420">
    <property type="entry name" value="WalR-like"/>
</dbReference>
<feature type="domain" description="Response regulatory" evidence="8">
    <location>
        <begin position="2"/>
        <end position="116"/>
    </location>
</feature>
<dbReference type="GO" id="GO:0005829">
    <property type="term" value="C:cytosol"/>
    <property type="evidence" value="ECO:0007669"/>
    <property type="project" value="TreeGrafter"/>
</dbReference>
<dbReference type="EMBL" id="QLII01000001">
    <property type="protein sequence ID" value="RAI74150.1"/>
    <property type="molecule type" value="Genomic_DNA"/>
</dbReference>
<keyword evidence="3" id="KW-0805">Transcription regulation</keyword>
<dbReference type="SUPFAM" id="SSF52172">
    <property type="entry name" value="CheY-like"/>
    <property type="match status" value="1"/>
</dbReference>
<dbReference type="FunFam" id="1.10.10.10:FF:000005">
    <property type="entry name" value="Two-component system response regulator"/>
    <property type="match status" value="1"/>
</dbReference>
<proteinExistence type="predicted"/>
<dbReference type="PROSITE" id="PS51755">
    <property type="entry name" value="OMPR_PHOB"/>
    <property type="match status" value="1"/>
</dbReference>
<accession>A0A327NFN3</accession>
<evidence type="ECO:0000256" key="4">
    <source>
        <dbReference type="ARBA" id="ARBA00023125"/>
    </source>
</evidence>
<dbReference type="Pfam" id="PF00486">
    <property type="entry name" value="Trans_reg_C"/>
    <property type="match status" value="1"/>
</dbReference>
<evidence type="ECO:0000259" key="9">
    <source>
        <dbReference type="PROSITE" id="PS51755"/>
    </source>
</evidence>
<dbReference type="GO" id="GO:0006355">
    <property type="term" value="P:regulation of DNA-templated transcription"/>
    <property type="evidence" value="ECO:0007669"/>
    <property type="project" value="InterPro"/>
</dbReference>
<dbReference type="AlphaFoldDB" id="A0A327NFN3"/>
<dbReference type="PROSITE" id="PS50110">
    <property type="entry name" value="RESPONSE_REGULATORY"/>
    <property type="match status" value="1"/>
</dbReference>
<dbReference type="SMART" id="SM00448">
    <property type="entry name" value="REC"/>
    <property type="match status" value="1"/>
</dbReference>
<name>A0A327NFN3_9BACT</name>
<evidence type="ECO:0000256" key="6">
    <source>
        <dbReference type="PROSITE-ProRule" id="PRU00169"/>
    </source>
</evidence>
<dbReference type="OrthoDB" id="943227at2"/>
<feature type="domain" description="OmpR/PhoB-type" evidence="9">
    <location>
        <begin position="126"/>
        <end position="224"/>
    </location>
</feature>
<evidence type="ECO:0000259" key="8">
    <source>
        <dbReference type="PROSITE" id="PS50110"/>
    </source>
</evidence>
<gene>
    <name evidence="10" type="ORF">HMF3257_07015</name>
</gene>
<evidence type="ECO:0000313" key="10">
    <source>
        <dbReference type="EMBL" id="RAI74150.1"/>
    </source>
</evidence>
<dbReference type="Gene3D" id="3.40.50.2300">
    <property type="match status" value="1"/>
</dbReference>
<dbReference type="Gene3D" id="6.10.250.690">
    <property type="match status" value="1"/>
</dbReference>
<dbReference type="SMART" id="SM00862">
    <property type="entry name" value="Trans_reg_C"/>
    <property type="match status" value="1"/>
</dbReference>
<feature type="DNA-binding region" description="OmpR/PhoB-type" evidence="7">
    <location>
        <begin position="126"/>
        <end position="224"/>
    </location>
</feature>
<keyword evidence="5" id="KW-0804">Transcription</keyword>
<keyword evidence="1 6" id="KW-0597">Phosphoprotein</keyword>
<dbReference type="InterPro" id="IPR011006">
    <property type="entry name" value="CheY-like_superfamily"/>
</dbReference>
<dbReference type="GO" id="GO:0032993">
    <property type="term" value="C:protein-DNA complex"/>
    <property type="evidence" value="ECO:0007669"/>
    <property type="project" value="TreeGrafter"/>
</dbReference>
<dbReference type="InterPro" id="IPR001789">
    <property type="entry name" value="Sig_transdc_resp-reg_receiver"/>
</dbReference>
<dbReference type="InterPro" id="IPR036388">
    <property type="entry name" value="WH-like_DNA-bd_sf"/>
</dbReference>
<dbReference type="Gene3D" id="1.10.10.10">
    <property type="entry name" value="Winged helix-like DNA-binding domain superfamily/Winged helix DNA-binding domain"/>
    <property type="match status" value="1"/>
</dbReference>
<dbReference type="GO" id="GO:0000156">
    <property type="term" value="F:phosphorelay response regulator activity"/>
    <property type="evidence" value="ECO:0007669"/>
    <property type="project" value="TreeGrafter"/>
</dbReference>
<reference evidence="10 11" key="1">
    <citation type="submission" date="2018-06" db="EMBL/GenBank/DDBJ databases">
        <title>Spirosoma sp. HMF3257 Genome sequencing and assembly.</title>
        <authorList>
            <person name="Kang H."/>
            <person name="Cha I."/>
            <person name="Kim H."/>
            <person name="Kang J."/>
            <person name="Joh K."/>
        </authorList>
    </citation>
    <scope>NUCLEOTIDE SEQUENCE [LARGE SCALE GENOMIC DNA]</scope>
    <source>
        <strain evidence="10 11">HMF3257</strain>
    </source>
</reference>
<dbReference type="PANTHER" id="PTHR48111:SF22">
    <property type="entry name" value="REGULATOR OF RPOS"/>
    <property type="match status" value="1"/>
</dbReference>
<protein>
    <submittedName>
        <fullName evidence="10">DNA-binding response regulator</fullName>
    </submittedName>
</protein>
<comment type="caution">
    <text evidence="10">The sequence shown here is derived from an EMBL/GenBank/DDBJ whole genome shotgun (WGS) entry which is preliminary data.</text>
</comment>
<dbReference type="Pfam" id="PF00072">
    <property type="entry name" value="Response_reg"/>
    <property type="match status" value="1"/>
</dbReference>
<evidence type="ECO:0000256" key="7">
    <source>
        <dbReference type="PROSITE-ProRule" id="PRU01091"/>
    </source>
</evidence>
<dbReference type="RefSeq" id="WP_111341020.1">
    <property type="nucleotide sequence ID" value="NZ_QLII01000001.1"/>
</dbReference>
<dbReference type="SUPFAM" id="SSF46894">
    <property type="entry name" value="C-terminal effector domain of the bipartite response regulators"/>
    <property type="match status" value="1"/>
</dbReference>
<keyword evidence="4 7" id="KW-0238">DNA-binding</keyword>